<gene>
    <name evidence="1" type="ORF">S01H4_49254</name>
</gene>
<protein>
    <submittedName>
        <fullName evidence="1">Uncharacterized protein</fullName>
    </submittedName>
</protein>
<sequence>GVAVMAFRDHAAQLSSLKDGDTLKAICAEREYNGRKSYTILHVVTK</sequence>
<evidence type="ECO:0000313" key="1">
    <source>
        <dbReference type="EMBL" id="GAG98010.1"/>
    </source>
</evidence>
<comment type="caution">
    <text evidence="1">The sequence shown here is derived from an EMBL/GenBank/DDBJ whole genome shotgun (WGS) entry which is preliminary data.</text>
</comment>
<organism evidence="1">
    <name type="scientific">marine sediment metagenome</name>
    <dbReference type="NCBI Taxonomy" id="412755"/>
    <lineage>
        <taxon>unclassified sequences</taxon>
        <taxon>metagenomes</taxon>
        <taxon>ecological metagenomes</taxon>
    </lineage>
</organism>
<name>X1BSH2_9ZZZZ</name>
<accession>X1BSH2</accession>
<proteinExistence type="predicted"/>
<feature type="non-terminal residue" evidence="1">
    <location>
        <position position="1"/>
    </location>
</feature>
<dbReference type="EMBL" id="BART01027846">
    <property type="protein sequence ID" value="GAG98010.1"/>
    <property type="molecule type" value="Genomic_DNA"/>
</dbReference>
<reference evidence="1" key="1">
    <citation type="journal article" date="2014" name="Front. Microbiol.">
        <title>High frequency of phylogenetically diverse reductive dehalogenase-homologous genes in deep subseafloor sedimentary metagenomes.</title>
        <authorList>
            <person name="Kawai M."/>
            <person name="Futagami T."/>
            <person name="Toyoda A."/>
            <person name="Takaki Y."/>
            <person name="Nishi S."/>
            <person name="Hori S."/>
            <person name="Arai W."/>
            <person name="Tsubouchi T."/>
            <person name="Morono Y."/>
            <person name="Uchiyama I."/>
            <person name="Ito T."/>
            <person name="Fujiyama A."/>
            <person name="Inagaki F."/>
            <person name="Takami H."/>
        </authorList>
    </citation>
    <scope>NUCLEOTIDE SEQUENCE</scope>
    <source>
        <strain evidence="1">Expedition CK06-06</strain>
    </source>
</reference>
<dbReference type="AlphaFoldDB" id="X1BSH2"/>